<evidence type="ECO:0000313" key="3">
    <source>
        <dbReference type="Proteomes" id="UP000500755"/>
    </source>
</evidence>
<dbReference type="EMBL" id="CP051298">
    <property type="protein sequence ID" value="QKD42800.1"/>
    <property type="molecule type" value="Genomic_DNA"/>
</dbReference>
<dbReference type="InterPro" id="IPR002539">
    <property type="entry name" value="MaoC-like_dom"/>
</dbReference>
<evidence type="ECO:0000313" key="2">
    <source>
        <dbReference type="EMBL" id="QKD42800.1"/>
    </source>
</evidence>
<feature type="domain" description="MaoC-like" evidence="1">
    <location>
        <begin position="14"/>
        <end position="117"/>
    </location>
</feature>
<dbReference type="InterPro" id="IPR029069">
    <property type="entry name" value="HotDog_dom_sf"/>
</dbReference>
<proteinExistence type="predicted"/>
<sequence length="156" mass="17320">MSPRYFEDFEVGERFTSSGRTVTETDLTLFNMLSGDWNPIHADAEFAAGTRFGQRIVHGAFGVALLTGFMHQMGIFEGTAVAMLSLQEWTFKAPILIGQTLRLELTVTELDPGSSQRVGRLGRHLQLRDQHQQIVQEGHSDLLILKRAAAHPNGSI</sequence>
<dbReference type="RefSeq" id="WP_013517581.1">
    <property type="nucleotide sequence ID" value="NZ_AP024172.1"/>
</dbReference>
<organism evidence="2 3">
    <name type="scientific">Alicycliphilus denitrificans</name>
    <dbReference type="NCBI Taxonomy" id="179636"/>
    <lineage>
        <taxon>Bacteria</taxon>
        <taxon>Pseudomonadati</taxon>
        <taxon>Pseudomonadota</taxon>
        <taxon>Betaproteobacteria</taxon>
        <taxon>Burkholderiales</taxon>
        <taxon>Comamonadaceae</taxon>
        <taxon>Alicycliphilus</taxon>
    </lineage>
</organism>
<dbReference type="SUPFAM" id="SSF54637">
    <property type="entry name" value="Thioesterase/thiol ester dehydrase-isomerase"/>
    <property type="match status" value="1"/>
</dbReference>
<dbReference type="AlphaFoldDB" id="A0A858ZPN1"/>
<protein>
    <submittedName>
        <fullName evidence="2">Dehydratase</fullName>
    </submittedName>
</protein>
<dbReference type="Pfam" id="PF01575">
    <property type="entry name" value="MaoC_dehydratas"/>
    <property type="match status" value="1"/>
</dbReference>
<name>A0A858ZPN1_9BURK</name>
<accession>A0A858ZPN1</accession>
<dbReference type="InterPro" id="IPR052342">
    <property type="entry name" value="MCH/BMMD"/>
</dbReference>
<dbReference type="PANTHER" id="PTHR43664">
    <property type="entry name" value="MONOAMINE OXIDASE-RELATED"/>
    <property type="match status" value="1"/>
</dbReference>
<dbReference type="Gene3D" id="3.10.129.10">
    <property type="entry name" value="Hotdog Thioesterase"/>
    <property type="match status" value="1"/>
</dbReference>
<reference evidence="2 3" key="1">
    <citation type="submission" date="2020-05" db="EMBL/GenBank/DDBJ databases">
        <title>Complete genome sequence of Alicycliphilus denitrificans DP3.</title>
        <authorList>
            <person name="Chen X."/>
        </authorList>
    </citation>
    <scope>NUCLEOTIDE SEQUENCE [LARGE SCALE GENOMIC DNA]</scope>
    <source>
        <strain evidence="2 3">DP3</strain>
    </source>
</reference>
<gene>
    <name evidence="2" type="ORF">HF896_03900</name>
</gene>
<evidence type="ECO:0000259" key="1">
    <source>
        <dbReference type="Pfam" id="PF01575"/>
    </source>
</evidence>
<dbReference type="Proteomes" id="UP000500755">
    <property type="component" value="Chromosome"/>
</dbReference>
<dbReference type="PANTHER" id="PTHR43664:SF1">
    <property type="entry name" value="BETA-METHYLMALYL-COA DEHYDRATASE"/>
    <property type="match status" value="1"/>
</dbReference>